<reference evidence="7 8" key="1">
    <citation type="submission" date="2015-11" db="EMBL/GenBank/DDBJ databases">
        <title>Genomic analysis of 38 Legionella species identifies large and diverse effector repertoires.</title>
        <authorList>
            <person name="Burstein D."/>
            <person name="Amaro F."/>
            <person name="Zusman T."/>
            <person name="Lifshitz Z."/>
            <person name="Cohen O."/>
            <person name="Gilbert J.A."/>
            <person name="Pupko T."/>
            <person name="Shuman H.A."/>
            <person name="Segal G."/>
        </authorList>
    </citation>
    <scope>NUCLEOTIDE SEQUENCE [LARGE SCALE GENOMIC DNA]</scope>
    <source>
        <strain evidence="7 8">Mt.St.Helens-9</strain>
    </source>
</reference>
<keyword evidence="3 5" id="KW-1133">Transmembrane helix</keyword>
<protein>
    <recommendedName>
        <fullName evidence="6">Lipopolysaccharide assembly protein A domain-containing protein</fullName>
    </recommendedName>
</protein>
<dbReference type="Proteomes" id="UP000054877">
    <property type="component" value="Unassembled WGS sequence"/>
</dbReference>
<dbReference type="Pfam" id="PF06305">
    <property type="entry name" value="LapA_dom"/>
    <property type="match status" value="1"/>
</dbReference>
<comment type="caution">
    <text evidence="7">The sequence shown here is derived from an EMBL/GenBank/DDBJ whole genome shotgun (WGS) entry which is preliminary data.</text>
</comment>
<sequence>MQELEKDKYMRLVMILFYLVLILIGVSFAALNASSVKVNFYVTTMSMPISVLMTIMFGIGLLIGFLLFLFRYWRLKVEFNKVKNQLRLTEKEIKNLRDIPLKNQH</sequence>
<dbReference type="InterPro" id="IPR010445">
    <property type="entry name" value="LapA_dom"/>
</dbReference>
<name>A0A0W0Z4W1_LEGSP</name>
<feature type="transmembrane region" description="Helical" evidence="5">
    <location>
        <begin position="51"/>
        <end position="73"/>
    </location>
</feature>
<dbReference type="STRING" id="452.Lspi_1485"/>
<evidence type="ECO:0000259" key="6">
    <source>
        <dbReference type="Pfam" id="PF06305"/>
    </source>
</evidence>
<dbReference type="PATRIC" id="fig|452.5.peg.1639"/>
<keyword evidence="1" id="KW-1003">Cell membrane</keyword>
<dbReference type="EMBL" id="LNYX01000014">
    <property type="protein sequence ID" value="KTD63966.1"/>
    <property type="molecule type" value="Genomic_DNA"/>
</dbReference>
<evidence type="ECO:0000313" key="7">
    <source>
        <dbReference type="EMBL" id="KTD63966.1"/>
    </source>
</evidence>
<keyword evidence="8" id="KW-1185">Reference proteome</keyword>
<keyword evidence="4 5" id="KW-0472">Membrane</keyword>
<organism evidence="7 8">
    <name type="scientific">Legionella spiritensis</name>
    <dbReference type="NCBI Taxonomy" id="452"/>
    <lineage>
        <taxon>Bacteria</taxon>
        <taxon>Pseudomonadati</taxon>
        <taxon>Pseudomonadota</taxon>
        <taxon>Gammaproteobacteria</taxon>
        <taxon>Legionellales</taxon>
        <taxon>Legionellaceae</taxon>
        <taxon>Legionella</taxon>
    </lineage>
</organism>
<evidence type="ECO:0000256" key="4">
    <source>
        <dbReference type="ARBA" id="ARBA00023136"/>
    </source>
</evidence>
<dbReference type="RefSeq" id="WP_231950722.1">
    <property type="nucleotide sequence ID" value="NZ_CAAAII010000001.1"/>
</dbReference>
<evidence type="ECO:0000256" key="2">
    <source>
        <dbReference type="ARBA" id="ARBA00022692"/>
    </source>
</evidence>
<evidence type="ECO:0000256" key="5">
    <source>
        <dbReference type="SAM" id="Phobius"/>
    </source>
</evidence>
<evidence type="ECO:0000256" key="3">
    <source>
        <dbReference type="ARBA" id="ARBA00022989"/>
    </source>
</evidence>
<feature type="domain" description="Lipopolysaccharide assembly protein A" evidence="6">
    <location>
        <begin position="32"/>
        <end position="93"/>
    </location>
</feature>
<evidence type="ECO:0000256" key="1">
    <source>
        <dbReference type="ARBA" id="ARBA00022475"/>
    </source>
</evidence>
<feature type="transmembrane region" description="Helical" evidence="5">
    <location>
        <begin position="12"/>
        <end position="31"/>
    </location>
</feature>
<accession>A0A0W0Z4W1</accession>
<keyword evidence="2 5" id="KW-0812">Transmembrane</keyword>
<evidence type="ECO:0000313" key="8">
    <source>
        <dbReference type="Proteomes" id="UP000054877"/>
    </source>
</evidence>
<gene>
    <name evidence="7" type="ORF">Lspi_1485</name>
</gene>
<proteinExistence type="predicted"/>
<dbReference type="GO" id="GO:0005886">
    <property type="term" value="C:plasma membrane"/>
    <property type="evidence" value="ECO:0007669"/>
    <property type="project" value="InterPro"/>
</dbReference>
<dbReference type="AlphaFoldDB" id="A0A0W0Z4W1"/>